<comment type="caution">
    <text evidence="1">The sequence shown here is derived from an EMBL/GenBank/DDBJ whole genome shotgun (WGS) entry which is preliminary data.</text>
</comment>
<accession>A0A9P8LQR0</accession>
<dbReference type="AlphaFoldDB" id="A0A9P8LQR0"/>
<dbReference type="GO" id="GO:0005544">
    <property type="term" value="F:calcium-dependent phospholipid binding"/>
    <property type="evidence" value="ECO:0007669"/>
    <property type="project" value="InterPro"/>
</dbReference>
<dbReference type="GO" id="GO:0005509">
    <property type="term" value="F:calcium ion binding"/>
    <property type="evidence" value="ECO:0007669"/>
    <property type="project" value="InterPro"/>
</dbReference>
<name>A0A9P8LQR0_9EUKA</name>
<gene>
    <name evidence="1" type="ORF">SS50377_24631</name>
</gene>
<dbReference type="GeneID" id="94298654"/>
<proteinExistence type="predicted"/>
<organism evidence="1 2">
    <name type="scientific">Spironucleus salmonicida</name>
    <dbReference type="NCBI Taxonomy" id="348837"/>
    <lineage>
        <taxon>Eukaryota</taxon>
        <taxon>Metamonada</taxon>
        <taxon>Diplomonadida</taxon>
        <taxon>Hexamitidae</taxon>
        <taxon>Hexamitinae</taxon>
        <taxon>Spironucleus</taxon>
    </lineage>
</organism>
<sequence>MNILVQQSFELQRIINQWYVADQQFVNFIKNTNQDQRIQIKDVFNYLNKKSLDFYLRRKLSSNLYDNIQYIFMGREDFLKMKFLSFYKKKQYDGIFILTSILSQSELDSLKPFIIQNILQQCMQDSYLLDLTLQLLNAQQFNLIPNGINQQIDYIQYKNFENRQINTFLLSLSTESLLNFDYFDVEKILQNSYQQILYHRIISKQNLAIYIIKEFQYLFYDQDFYILFGSLELNFHEKSYICSQISGFTKKIWKC</sequence>
<dbReference type="InterPro" id="IPR037104">
    <property type="entry name" value="Annexin_sf"/>
</dbReference>
<dbReference type="SUPFAM" id="SSF47874">
    <property type="entry name" value="Annexin"/>
    <property type="match status" value="1"/>
</dbReference>
<dbReference type="RefSeq" id="XP_067763293.1">
    <property type="nucleotide sequence ID" value="XM_067908472.1"/>
</dbReference>
<reference evidence="1 2" key="1">
    <citation type="journal article" date="2014" name="PLoS Genet.">
        <title>The Genome of Spironucleus salmonicida Highlights a Fish Pathogen Adapted to Fluctuating Environments.</title>
        <authorList>
            <person name="Xu F."/>
            <person name="Jerlstrom-Hultqvist J."/>
            <person name="Einarsson E."/>
            <person name="Astvaldsson A."/>
            <person name="Svard S.G."/>
            <person name="Andersson J.O."/>
        </authorList>
    </citation>
    <scope>NUCLEOTIDE SEQUENCE [LARGE SCALE GENOMIC DNA]</scope>
    <source>
        <strain evidence="1 2">ATCC 50377</strain>
    </source>
</reference>
<dbReference type="KEGG" id="ssao:94298654"/>
<dbReference type="EMBL" id="AUWU02000005">
    <property type="protein sequence ID" value="KAH0572520.1"/>
    <property type="molecule type" value="Genomic_DNA"/>
</dbReference>
<protein>
    <submittedName>
        <fullName evidence="1">Uncharacterized protein</fullName>
    </submittedName>
</protein>
<dbReference type="Proteomes" id="UP000018208">
    <property type="component" value="Unassembled WGS sequence"/>
</dbReference>
<keyword evidence="2" id="KW-1185">Reference proteome</keyword>
<evidence type="ECO:0000313" key="1">
    <source>
        <dbReference type="EMBL" id="KAH0572520.1"/>
    </source>
</evidence>
<evidence type="ECO:0000313" key="2">
    <source>
        <dbReference type="Proteomes" id="UP000018208"/>
    </source>
</evidence>